<dbReference type="GO" id="GO:0006355">
    <property type="term" value="P:regulation of DNA-templated transcription"/>
    <property type="evidence" value="ECO:0007669"/>
    <property type="project" value="InterPro"/>
</dbReference>
<accession>A0AA41Z1L6</accession>
<feature type="domain" description="Antitoxin-like ribbon-helix-helix" evidence="1">
    <location>
        <begin position="49"/>
        <end position="89"/>
    </location>
</feature>
<dbReference type="SUPFAM" id="SSF47598">
    <property type="entry name" value="Ribbon-helix-helix"/>
    <property type="match status" value="1"/>
</dbReference>
<proteinExistence type="predicted"/>
<sequence length="99" mass="11085">MSKPPRPPVMNLDSLMVRKPEAVPVVVPDPQESKPATGKDLAATFRTSVYFSRAVHDKLRLIAFEERKTITDLINEGLDHVLTSRNYPTVGELRATDKI</sequence>
<protein>
    <recommendedName>
        <fullName evidence="1">Antitoxin-like ribbon-helix-helix domain-containing protein</fullName>
    </recommendedName>
</protein>
<comment type="caution">
    <text evidence="2">The sequence shown here is derived from an EMBL/GenBank/DDBJ whole genome shotgun (WGS) entry which is preliminary data.</text>
</comment>
<organism evidence="2 3">
    <name type="scientific">Lichenifustis flavocetrariae</name>
    <dbReference type="NCBI Taxonomy" id="2949735"/>
    <lineage>
        <taxon>Bacteria</taxon>
        <taxon>Pseudomonadati</taxon>
        <taxon>Pseudomonadota</taxon>
        <taxon>Alphaproteobacteria</taxon>
        <taxon>Hyphomicrobiales</taxon>
        <taxon>Lichenihabitantaceae</taxon>
        <taxon>Lichenifustis</taxon>
    </lineage>
</organism>
<dbReference type="InterPro" id="IPR046765">
    <property type="entry name" value="Antitox_RHH"/>
</dbReference>
<dbReference type="Pfam" id="PF20605">
    <property type="entry name" value="Antitox_RHH"/>
    <property type="match status" value="1"/>
</dbReference>
<dbReference type="InterPro" id="IPR010985">
    <property type="entry name" value="Ribbon_hlx_hlx"/>
</dbReference>
<gene>
    <name evidence="2" type="ORF">M8523_25285</name>
</gene>
<keyword evidence="3" id="KW-1185">Reference proteome</keyword>
<evidence type="ECO:0000313" key="3">
    <source>
        <dbReference type="Proteomes" id="UP001165667"/>
    </source>
</evidence>
<dbReference type="EMBL" id="JAMOIM010000024">
    <property type="protein sequence ID" value="MCW6511306.1"/>
    <property type="molecule type" value="Genomic_DNA"/>
</dbReference>
<name>A0AA41Z1L6_9HYPH</name>
<dbReference type="AlphaFoldDB" id="A0AA41Z1L6"/>
<evidence type="ECO:0000259" key="1">
    <source>
        <dbReference type="Pfam" id="PF20605"/>
    </source>
</evidence>
<dbReference type="Proteomes" id="UP001165667">
    <property type="component" value="Unassembled WGS sequence"/>
</dbReference>
<dbReference type="RefSeq" id="WP_282587684.1">
    <property type="nucleotide sequence ID" value="NZ_JAMOIM010000024.1"/>
</dbReference>
<reference evidence="2" key="1">
    <citation type="submission" date="2022-05" db="EMBL/GenBank/DDBJ databases">
        <authorList>
            <person name="Pankratov T."/>
        </authorList>
    </citation>
    <scope>NUCLEOTIDE SEQUENCE</scope>
    <source>
        <strain evidence="2">BP6-180914</strain>
    </source>
</reference>
<evidence type="ECO:0000313" key="2">
    <source>
        <dbReference type="EMBL" id="MCW6511306.1"/>
    </source>
</evidence>